<dbReference type="OrthoDB" id="204744at2157"/>
<feature type="transmembrane region" description="Helical" evidence="1">
    <location>
        <begin position="44"/>
        <end position="65"/>
    </location>
</feature>
<dbReference type="RefSeq" id="WP_179170618.1">
    <property type="nucleotide sequence ID" value="NZ_CP058529.1"/>
</dbReference>
<dbReference type="GeneID" id="56030472"/>
<keyword evidence="3" id="KW-1185">Reference proteome</keyword>
<reference evidence="2 3" key="1">
    <citation type="submission" date="2020-07" db="EMBL/GenBank/DDBJ databases">
        <title>Gai3-2, isolated from salt lake.</title>
        <authorList>
            <person name="Cui H."/>
            <person name="Shi X."/>
        </authorList>
    </citation>
    <scope>NUCLEOTIDE SEQUENCE [LARGE SCALE GENOMIC DNA]</scope>
    <source>
        <strain evidence="2 3">Gai3-2</strain>
    </source>
</reference>
<evidence type="ECO:0000313" key="3">
    <source>
        <dbReference type="Proteomes" id="UP000509750"/>
    </source>
</evidence>
<evidence type="ECO:0000313" key="2">
    <source>
        <dbReference type="EMBL" id="QLG29044.1"/>
    </source>
</evidence>
<keyword evidence="1" id="KW-0472">Membrane</keyword>
<dbReference type="EMBL" id="CP058529">
    <property type="protein sequence ID" value="QLG29044.1"/>
    <property type="molecule type" value="Genomic_DNA"/>
</dbReference>
<organism evidence="2 3">
    <name type="scientific">Halorarum halophilum</name>
    <dbReference type="NCBI Taxonomy" id="2743090"/>
    <lineage>
        <taxon>Archaea</taxon>
        <taxon>Methanobacteriati</taxon>
        <taxon>Methanobacteriota</taxon>
        <taxon>Stenosarchaea group</taxon>
        <taxon>Halobacteria</taxon>
        <taxon>Halobacteriales</taxon>
        <taxon>Haloferacaceae</taxon>
        <taxon>Halorarum</taxon>
    </lineage>
</organism>
<dbReference type="AlphaFoldDB" id="A0A7D5GN48"/>
<keyword evidence="1" id="KW-1133">Transmembrane helix</keyword>
<dbReference type="Proteomes" id="UP000509750">
    <property type="component" value="Chromosome"/>
</dbReference>
<accession>A0A7D5GN48</accession>
<feature type="transmembrane region" description="Helical" evidence="1">
    <location>
        <begin position="12"/>
        <end position="32"/>
    </location>
</feature>
<keyword evidence="1" id="KW-0812">Transmembrane</keyword>
<proteinExistence type="predicted"/>
<name>A0A7D5GN48_9EURY</name>
<protein>
    <submittedName>
        <fullName evidence="2">Uncharacterized protein</fullName>
    </submittedName>
</protein>
<sequence>MPDIGAPFGFDLSTTLVGSGFTLLVSSAVLRYGDRVSRFTNEELYGVGGAVLLVLGVVYGLFLVLRGDR</sequence>
<evidence type="ECO:0000256" key="1">
    <source>
        <dbReference type="SAM" id="Phobius"/>
    </source>
</evidence>
<gene>
    <name evidence="2" type="ORF">HUG10_16525</name>
</gene>
<dbReference type="KEGG" id="halg:HUG10_16525"/>